<protein>
    <submittedName>
        <fullName evidence="1">Uncharacterized protein</fullName>
    </submittedName>
</protein>
<organism evidence="1 2">
    <name type="scientific">Cryptococcus gattii EJB2</name>
    <dbReference type="NCBI Taxonomy" id="1296103"/>
    <lineage>
        <taxon>Eukaryota</taxon>
        <taxon>Fungi</taxon>
        <taxon>Dikarya</taxon>
        <taxon>Basidiomycota</taxon>
        <taxon>Agaricomycotina</taxon>
        <taxon>Tremellomycetes</taxon>
        <taxon>Tremellales</taxon>
        <taxon>Cryptococcaceae</taxon>
        <taxon>Cryptococcus</taxon>
        <taxon>Cryptococcus gattii species complex</taxon>
    </lineage>
</organism>
<accession>A0ABR5BTN1</accession>
<dbReference type="Proteomes" id="UP000054272">
    <property type="component" value="Unassembled WGS sequence"/>
</dbReference>
<name>A0ABR5BTN1_9TREE</name>
<gene>
    <name evidence="1" type="ORF">I306_03983</name>
</gene>
<dbReference type="EMBL" id="KN848696">
    <property type="protein sequence ID" value="KIR79006.1"/>
    <property type="molecule type" value="Genomic_DNA"/>
</dbReference>
<evidence type="ECO:0000313" key="1">
    <source>
        <dbReference type="EMBL" id="KIR79006.1"/>
    </source>
</evidence>
<sequence length="183" mass="20011">MRDIQERRKDEQGIFKRAKRTGNKLPIARECTMARAGCVSWLSVAGHGMHDIPRFTPLRGLSVSIYGAGAGEDSPDIGREIHKEQALLCNPDVAEEDAVVRRLEEVLPRGQHRQRARVQQDELGPVRGGGRAAVLQDEPRGRLRGVADGGPCGCDVWMGEIDRHGGRCDGVRSGGDGKEEVIK</sequence>
<evidence type="ECO:0000313" key="2">
    <source>
        <dbReference type="Proteomes" id="UP000054272"/>
    </source>
</evidence>
<reference evidence="1 2" key="1">
    <citation type="submission" date="2015-01" db="EMBL/GenBank/DDBJ databases">
        <title>The Genome Sequence of Cryptococcus gattii EJB2.</title>
        <authorList>
            <consortium name="The Broad Institute Genomics Platform"/>
            <person name="Cuomo C."/>
            <person name="Litvintseva A."/>
            <person name="Chen Y."/>
            <person name="Heitman J."/>
            <person name="Sun S."/>
            <person name="Springer D."/>
            <person name="Dromer F."/>
            <person name="Young S."/>
            <person name="Zeng Q."/>
            <person name="Gargeya S."/>
            <person name="Abouelleil A."/>
            <person name="Alvarado L."/>
            <person name="Chapman S.B."/>
            <person name="Gainer-Dewar J."/>
            <person name="Goldberg J."/>
            <person name="Griggs A."/>
            <person name="Gujja S."/>
            <person name="Hansen M."/>
            <person name="Howarth C."/>
            <person name="Imamovic A."/>
            <person name="Larimer J."/>
            <person name="Murphy C."/>
            <person name="Naylor J."/>
            <person name="Pearson M."/>
            <person name="Priest M."/>
            <person name="Roberts A."/>
            <person name="Saif S."/>
            <person name="Shea T."/>
            <person name="Sykes S."/>
            <person name="Wortman J."/>
            <person name="Nusbaum C."/>
            <person name="Birren B."/>
        </authorList>
    </citation>
    <scope>NUCLEOTIDE SEQUENCE [LARGE SCALE GENOMIC DNA]</scope>
    <source>
        <strain evidence="1 2">EJB2</strain>
    </source>
</reference>
<keyword evidence="2" id="KW-1185">Reference proteome</keyword>
<proteinExistence type="predicted"/>